<protein>
    <submittedName>
        <fullName evidence="2">Uncharacterized protein</fullName>
    </submittedName>
</protein>
<gene>
    <name evidence="2" type="ORF">GJ744_012345</name>
</gene>
<dbReference type="EMBL" id="JAACFV010000096">
    <property type="protein sequence ID" value="KAF7505998.1"/>
    <property type="molecule type" value="Genomic_DNA"/>
</dbReference>
<evidence type="ECO:0000313" key="2">
    <source>
        <dbReference type="EMBL" id="KAF7505998.1"/>
    </source>
</evidence>
<feature type="region of interest" description="Disordered" evidence="1">
    <location>
        <begin position="43"/>
        <end position="69"/>
    </location>
</feature>
<comment type="caution">
    <text evidence="2">The sequence shown here is derived from an EMBL/GenBank/DDBJ whole genome shotgun (WGS) entry which is preliminary data.</text>
</comment>
<sequence length="69" mass="7401">MEQPRTATAQGVSSLTIVTLEEMHLGMVDEMSFPNHVAICHAQKKRDGSTNADSDSGGIRQRPGDAVYG</sequence>
<proteinExistence type="predicted"/>
<accession>A0A8H7ABB5</accession>
<name>A0A8H7ABB5_9EURO</name>
<dbReference type="Proteomes" id="UP000606974">
    <property type="component" value="Unassembled WGS sequence"/>
</dbReference>
<organism evidence="2 3">
    <name type="scientific">Endocarpon pusillum</name>
    <dbReference type="NCBI Taxonomy" id="364733"/>
    <lineage>
        <taxon>Eukaryota</taxon>
        <taxon>Fungi</taxon>
        <taxon>Dikarya</taxon>
        <taxon>Ascomycota</taxon>
        <taxon>Pezizomycotina</taxon>
        <taxon>Eurotiomycetes</taxon>
        <taxon>Chaetothyriomycetidae</taxon>
        <taxon>Verrucariales</taxon>
        <taxon>Verrucariaceae</taxon>
        <taxon>Endocarpon</taxon>
    </lineage>
</organism>
<dbReference type="AlphaFoldDB" id="A0A8H7ABB5"/>
<evidence type="ECO:0000313" key="3">
    <source>
        <dbReference type="Proteomes" id="UP000606974"/>
    </source>
</evidence>
<evidence type="ECO:0000256" key="1">
    <source>
        <dbReference type="SAM" id="MobiDB-lite"/>
    </source>
</evidence>
<reference evidence="2" key="1">
    <citation type="submission" date="2020-02" db="EMBL/GenBank/DDBJ databases">
        <authorList>
            <person name="Palmer J.M."/>
        </authorList>
    </citation>
    <scope>NUCLEOTIDE SEQUENCE</scope>
    <source>
        <strain evidence="2">EPUS1.4</strain>
        <tissue evidence="2">Thallus</tissue>
    </source>
</reference>
<keyword evidence="3" id="KW-1185">Reference proteome</keyword>